<dbReference type="RefSeq" id="WP_184795915.1">
    <property type="nucleotide sequence ID" value="NZ_JACHMY010000001.1"/>
</dbReference>
<gene>
    <name evidence="2" type="ORF">HDA39_003130</name>
</gene>
<keyword evidence="2" id="KW-0489">Methyltransferase</keyword>
<evidence type="ECO:0000313" key="2">
    <source>
        <dbReference type="EMBL" id="MBB5836396.1"/>
    </source>
</evidence>
<keyword evidence="3" id="KW-1185">Reference proteome</keyword>
<dbReference type="InterPro" id="IPR029063">
    <property type="entry name" value="SAM-dependent_MTases_sf"/>
</dbReference>
<dbReference type="PANTHER" id="PTHR43861:SF3">
    <property type="entry name" value="PUTATIVE (AFU_ORTHOLOGUE AFUA_2G14390)-RELATED"/>
    <property type="match status" value="1"/>
</dbReference>
<dbReference type="SUPFAM" id="SSF53335">
    <property type="entry name" value="S-adenosyl-L-methionine-dependent methyltransferases"/>
    <property type="match status" value="1"/>
</dbReference>
<reference evidence="2 3" key="1">
    <citation type="submission" date="2020-08" db="EMBL/GenBank/DDBJ databases">
        <title>Sequencing the genomes of 1000 actinobacteria strains.</title>
        <authorList>
            <person name="Klenk H.-P."/>
        </authorList>
    </citation>
    <scope>NUCLEOTIDE SEQUENCE [LARGE SCALE GENOMIC DNA]</scope>
    <source>
        <strain evidence="2 3">DSM 28967</strain>
    </source>
</reference>
<organism evidence="2 3">
    <name type="scientific">Kribbella italica</name>
    <dbReference type="NCBI Taxonomy" id="1540520"/>
    <lineage>
        <taxon>Bacteria</taxon>
        <taxon>Bacillati</taxon>
        <taxon>Actinomycetota</taxon>
        <taxon>Actinomycetes</taxon>
        <taxon>Propionibacteriales</taxon>
        <taxon>Kribbellaceae</taxon>
        <taxon>Kribbella</taxon>
    </lineage>
</organism>
<dbReference type="EMBL" id="JACHMY010000001">
    <property type="protein sequence ID" value="MBB5836396.1"/>
    <property type="molecule type" value="Genomic_DNA"/>
</dbReference>
<dbReference type="GO" id="GO:0008168">
    <property type="term" value="F:methyltransferase activity"/>
    <property type="evidence" value="ECO:0007669"/>
    <property type="project" value="UniProtKB-KW"/>
</dbReference>
<dbReference type="AlphaFoldDB" id="A0A7W9J697"/>
<dbReference type="Gene3D" id="3.40.50.150">
    <property type="entry name" value="Vaccinia Virus protein VP39"/>
    <property type="match status" value="1"/>
</dbReference>
<dbReference type="Proteomes" id="UP000549971">
    <property type="component" value="Unassembled WGS sequence"/>
</dbReference>
<dbReference type="GO" id="GO:0032259">
    <property type="term" value="P:methylation"/>
    <property type="evidence" value="ECO:0007669"/>
    <property type="project" value="UniProtKB-KW"/>
</dbReference>
<dbReference type="Pfam" id="PF13489">
    <property type="entry name" value="Methyltransf_23"/>
    <property type="match status" value="1"/>
</dbReference>
<name>A0A7W9J697_9ACTN</name>
<sequence>MTAGALVDHADGMDKEYLFDTSSDLGLDHMDYLATVLDGPTTRFLDALGVQPGQRCLDLGAGGGSITRWLADRTGPTGQVVAVDIATDHLVEGPGVEVYQHDITTGLPVEGPFDLIHARLVLLHLPQREQVFDLLVNALAPGGWLVLGDCSERPLSVVAAPTPEDRAVWERMMHVSHDLLGAARGIDLSWAHTVQGRMEEAGLLNVHGIEYSETARGGSAGSLLHLNLNQQAEPLLLELGATPADMARYRELLLDPGFRAWFYQFVCNAGQRSR</sequence>
<evidence type="ECO:0000256" key="1">
    <source>
        <dbReference type="ARBA" id="ARBA00022679"/>
    </source>
</evidence>
<evidence type="ECO:0000313" key="3">
    <source>
        <dbReference type="Proteomes" id="UP000549971"/>
    </source>
</evidence>
<dbReference type="PANTHER" id="PTHR43861">
    <property type="entry name" value="TRANS-ACONITATE 2-METHYLTRANSFERASE-RELATED"/>
    <property type="match status" value="1"/>
</dbReference>
<proteinExistence type="predicted"/>
<accession>A0A7W9J697</accession>
<protein>
    <submittedName>
        <fullName evidence="2">2-polyprenyl-3-methyl-5-hydroxy-6-metoxy-1, 4-benzoquinol methylase</fullName>
    </submittedName>
</protein>
<comment type="caution">
    <text evidence="2">The sequence shown here is derived from an EMBL/GenBank/DDBJ whole genome shotgun (WGS) entry which is preliminary data.</text>
</comment>
<keyword evidence="1" id="KW-0808">Transferase</keyword>
<dbReference type="CDD" id="cd02440">
    <property type="entry name" value="AdoMet_MTases"/>
    <property type="match status" value="1"/>
</dbReference>